<keyword evidence="3" id="KW-1185">Reference proteome</keyword>
<dbReference type="EMBL" id="MU167340">
    <property type="protein sequence ID" value="KAG0142709.1"/>
    <property type="molecule type" value="Genomic_DNA"/>
</dbReference>
<name>A0A9P6NAQ0_9BASI</name>
<evidence type="ECO:0000313" key="3">
    <source>
        <dbReference type="Proteomes" id="UP000886653"/>
    </source>
</evidence>
<dbReference type="AlphaFoldDB" id="A0A9P6NAQ0"/>
<sequence>MSPNKTSNNDEKPSGKDHITWTPWEQHRTDLSELMGLIQLSHQNCLNWTCSRAFPGG</sequence>
<comment type="caution">
    <text evidence="2">The sequence shown here is derived from an EMBL/GenBank/DDBJ whole genome shotgun (WGS) entry which is preliminary data.</text>
</comment>
<organism evidence="2 3">
    <name type="scientific">Cronartium quercuum f. sp. fusiforme G11</name>
    <dbReference type="NCBI Taxonomy" id="708437"/>
    <lineage>
        <taxon>Eukaryota</taxon>
        <taxon>Fungi</taxon>
        <taxon>Dikarya</taxon>
        <taxon>Basidiomycota</taxon>
        <taxon>Pucciniomycotina</taxon>
        <taxon>Pucciniomycetes</taxon>
        <taxon>Pucciniales</taxon>
        <taxon>Coleosporiaceae</taxon>
        <taxon>Cronartium</taxon>
    </lineage>
</organism>
<feature type="compositionally biased region" description="Basic and acidic residues" evidence="1">
    <location>
        <begin position="8"/>
        <end position="21"/>
    </location>
</feature>
<protein>
    <submittedName>
        <fullName evidence="2">Uncharacterized protein</fullName>
    </submittedName>
</protein>
<proteinExistence type="predicted"/>
<evidence type="ECO:0000313" key="2">
    <source>
        <dbReference type="EMBL" id="KAG0142709.1"/>
    </source>
</evidence>
<feature type="region of interest" description="Disordered" evidence="1">
    <location>
        <begin position="1"/>
        <end position="21"/>
    </location>
</feature>
<accession>A0A9P6NAQ0</accession>
<evidence type="ECO:0000256" key="1">
    <source>
        <dbReference type="SAM" id="MobiDB-lite"/>
    </source>
</evidence>
<reference evidence="2" key="1">
    <citation type="submission" date="2013-11" db="EMBL/GenBank/DDBJ databases">
        <title>Genome sequence of the fusiform rust pathogen reveals effectors for host alternation and coevolution with pine.</title>
        <authorList>
            <consortium name="DOE Joint Genome Institute"/>
            <person name="Smith K."/>
            <person name="Pendleton A."/>
            <person name="Kubisiak T."/>
            <person name="Anderson C."/>
            <person name="Salamov A."/>
            <person name="Aerts A."/>
            <person name="Riley R."/>
            <person name="Clum A."/>
            <person name="Lindquist E."/>
            <person name="Ence D."/>
            <person name="Campbell M."/>
            <person name="Kronenberg Z."/>
            <person name="Feau N."/>
            <person name="Dhillon B."/>
            <person name="Hamelin R."/>
            <person name="Burleigh J."/>
            <person name="Smith J."/>
            <person name="Yandell M."/>
            <person name="Nelson C."/>
            <person name="Grigoriev I."/>
            <person name="Davis J."/>
        </authorList>
    </citation>
    <scope>NUCLEOTIDE SEQUENCE</scope>
    <source>
        <strain evidence="2">G11</strain>
    </source>
</reference>
<gene>
    <name evidence="2" type="ORF">CROQUDRAFT_662172</name>
</gene>
<dbReference type="Proteomes" id="UP000886653">
    <property type="component" value="Unassembled WGS sequence"/>
</dbReference>